<feature type="compositionally biased region" description="Polar residues" evidence="1">
    <location>
        <begin position="141"/>
        <end position="151"/>
    </location>
</feature>
<accession>A0A167GML9</accession>
<protein>
    <submittedName>
        <fullName evidence="2">Uncharacterized protein</fullName>
    </submittedName>
</protein>
<evidence type="ECO:0000313" key="2">
    <source>
        <dbReference type="EMBL" id="OAA46837.1"/>
    </source>
</evidence>
<reference evidence="2 3" key="1">
    <citation type="journal article" date="2016" name="Genome Biol. Evol.">
        <title>Divergent and convergent evolution of fungal pathogenicity.</title>
        <authorList>
            <person name="Shang Y."/>
            <person name="Xiao G."/>
            <person name="Zheng P."/>
            <person name="Cen K."/>
            <person name="Zhan S."/>
            <person name="Wang C."/>
        </authorList>
    </citation>
    <scope>NUCLEOTIDE SEQUENCE [LARGE SCALE GENOMIC DNA]</scope>
    <source>
        <strain evidence="2 3">RCEF 4871</strain>
    </source>
</reference>
<comment type="caution">
    <text evidence="2">The sequence shown here is derived from an EMBL/GenBank/DDBJ whole genome shotgun (WGS) entry which is preliminary data.</text>
</comment>
<dbReference type="AlphaFoldDB" id="A0A167GML9"/>
<keyword evidence="3" id="KW-1185">Reference proteome</keyword>
<dbReference type="EMBL" id="AZHC01000006">
    <property type="protein sequence ID" value="OAA46837.1"/>
    <property type="molecule type" value="Genomic_DNA"/>
</dbReference>
<feature type="region of interest" description="Disordered" evidence="1">
    <location>
        <begin position="109"/>
        <end position="151"/>
    </location>
</feature>
<name>A0A167GML9_METRR</name>
<evidence type="ECO:0000313" key="3">
    <source>
        <dbReference type="Proteomes" id="UP000243498"/>
    </source>
</evidence>
<proteinExistence type="predicted"/>
<sequence>MLGGRVRRLVSRCRKSNQTTPACRGGLVTYSDWSAKWELTPTREAAKATYGRGVLIRVHNVAEKAGGVGIVTWWSSVAEWYAMLLTFRVKLKEGASEVALNDCMWPMTPNPGHPSTKPPRHQDTTKLNAMGASGAAHSRQEPSLRSFSSAP</sequence>
<dbReference type="Proteomes" id="UP000243498">
    <property type="component" value="Unassembled WGS sequence"/>
</dbReference>
<gene>
    <name evidence="2" type="ORF">NOR_02473</name>
</gene>
<evidence type="ECO:0000256" key="1">
    <source>
        <dbReference type="SAM" id="MobiDB-lite"/>
    </source>
</evidence>
<organism evidence="2 3">
    <name type="scientific">Metarhizium rileyi (strain RCEF 4871)</name>
    <name type="common">Nomuraea rileyi</name>
    <dbReference type="NCBI Taxonomy" id="1649241"/>
    <lineage>
        <taxon>Eukaryota</taxon>
        <taxon>Fungi</taxon>
        <taxon>Dikarya</taxon>
        <taxon>Ascomycota</taxon>
        <taxon>Pezizomycotina</taxon>
        <taxon>Sordariomycetes</taxon>
        <taxon>Hypocreomycetidae</taxon>
        <taxon>Hypocreales</taxon>
        <taxon>Clavicipitaceae</taxon>
        <taxon>Metarhizium</taxon>
    </lineage>
</organism>